<dbReference type="EMBL" id="BMJC01000002">
    <property type="protein sequence ID" value="GGA99655.1"/>
    <property type="molecule type" value="Genomic_DNA"/>
</dbReference>
<dbReference type="Gene3D" id="3.50.50.60">
    <property type="entry name" value="FAD/NAD(P)-binding domain"/>
    <property type="match status" value="2"/>
</dbReference>
<dbReference type="Pfam" id="PF01266">
    <property type="entry name" value="DAO"/>
    <property type="match status" value="1"/>
</dbReference>
<name>A0A8J2UD62_9BACT</name>
<dbReference type="RefSeq" id="WP_188931766.1">
    <property type="nucleotide sequence ID" value="NZ_BMJC01000002.1"/>
</dbReference>
<evidence type="ECO:0000313" key="3">
    <source>
        <dbReference type="EMBL" id="GGA99655.1"/>
    </source>
</evidence>
<evidence type="ECO:0000313" key="4">
    <source>
        <dbReference type="Proteomes" id="UP000607559"/>
    </source>
</evidence>
<evidence type="ECO:0000256" key="1">
    <source>
        <dbReference type="ARBA" id="ARBA00023002"/>
    </source>
</evidence>
<dbReference type="PANTHER" id="PTHR13847:SF289">
    <property type="entry name" value="GLYCINE OXIDASE"/>
    <property type="match status" value="1"/>
</dbReference>
<sequence length="418" mass="46555">MRKNVVVVGGGIIGLSSAFYLQKAGHKVTVLDKSDFRDNCSYGNCGYVCPSHFIPLATPGIVRQGLKWMLNSQSPFYVQPRLSRSLIDWGMKFMKSATPQHVERSAAPLKDIAVLSQYEYENTWLRTPHFDFAYQHKGLLEIFQTEAAAEHAHHTVEKAHELGLDVDLLDAKALQEKEPHTRVNGLGAIFFKCDAHLYPDKLMRGLIQLLQTAGVELLPHEEVQRFETAKGAVKRLITPLHTFEADAVVIATGSWSREIAGLLDTRLPLVPGRGYSVTLEDSPWRVNYPAILVEGRAAITPMDGNKIRFGGTMEITSTHTPPRYARVQGILNAVKRFYPEFDVPMPPREKVWYGYRPCSADGLPYIGRIKRYNNVVIATGHSMLGLSLGAGTGKLVSELVDEQPASIDLSPFAVERFD</sequence>
<dbReference type="Gene3D" id="3.30.9.10">
    <property type="entry name" value="D-Amino Acid Oxidase, subunit A, domain 2"/>
    <property type="match status" value="1"/>
</dbReference>
<organism evidence="3 4">
    <name type="scientific">Puia dinghuensis</name>
    <dbReference type="NCBI Taxonomy" id="1792502"/>
    <lineage>
        <taxon>Bacteria</taxon>
        <taxon>Pseudomonadati</taxon>
        <taxon>Bacteroidota</taxon>
        <taxon>Chitinophagia</taxon>
        <taxon>Chitinophagales</taxon>
        <taxon>Chitinophagaceae</taxon>
        <taxon>Puia</taxon>
    </lineage>
</organism>
<proteinExistence type="predicted"/>
<accession>A0A8J2UD62</accession>
<dbReference type="SUPFAM" id="SSF51905">
    <property type="entry name" value="FAD/NAD(P)-binding domain"/>
    <property type="match status" value="1"/>
</dbReference>
<dbReference type="PANTHER" id="PTHR13847">
    <property type="entry name" value="SARCOSINE DEHYDROGENASE-RELATED"/>
    <property type="match status" value="1"/>
</dbReference>
<comment type="caution">
    <text evidence="3">The sequence shown here is derived from an EMBL/GenBank/DDBJ whole genome shotgun (WGS) entry which is preliminary data.</text>
</comment>
<dbReference type="Proteomes" id="UP000607559">
    <property type="component" value="Unassembled WGS sequence"/>
</dbReference>
<dbReference type="InterPro" id="IPR006076">
    <property type="entry name" value="FAD-dep_OxRdtase"/>
</dbReference>
<dbReference type="InterPro" id="IPR036188">
    <property type="entry name" value="FAD/NAD-bd_sf"/>
</dbReference>
<reference evidence="3" key="1">
    <citation type="journal article" date="2014" name="Int. J. Syst. Evol. Microbiol.">
        <title>Complete genome sequence of Corynebacterium casei LMG S-19264T (=DSM 44701T), isolated from a smear-ripened cheese.</title>
        <authorList>
            <consortium name="US DOE Joint Genome Institute (JGI-PGF)"/>
            <person name="Walter F."/>
            <person name="Albersmeier A."/>
            <person name="Kalinowski J."/>
            <person name="Ruckert C."/>
        </authorList>
    </citation>
    <scope>NUCLEOTIDE SEQUENCE</scope>
    <source>
        <strain evidence="3">CGMCC 1.15448</strain>
    </source>
</reference>
<protein>
    <submittedName>
        <fullName evidence="3">Amino acid dehydrogenase</fullName>
    </submittedName>
</protein>
<reference evidence="3" key="2">
    <citation type="submission" date="2020-09" db="EMBL/GenBank/DDBJ databases">
        <authorList>
            <person name="Sun Q."/>
            <person name="Zhou Y."/>
        </authorList>
    </citation>
    <scope>NUCLEOTIDE SEQUENCE</scope>
    <source>
        <strain evidence="3">CGMCC 1.15448</strain>
    </source>
</reference>
<keyword evidence="4" id="KW-1185">Reference proteome</keyword>
<gene>
    <name evidence="3" type="primary">dadA</name>
    <name evidence="3" type="ORF">GCM10011511_23720</name>
</gene>
<dbReference type="GO" id="GO:0005737">
    <property type="term" value="C:cytoplasm"/>
    <property type="evidence" value="ECO:0007669"/>
    <property type="project" value="TreeGrafter"/>
</dbReference>
<dbReference type="AlphaFoldDB" id="A0A8J2UD62"/>
<evidence type="ECO:0000259" key="2">
    <source>
        <dbReference type="Pfam" id="PF01266"/>
    </source>
</evidence>
<dbReference type="SUPFAM" id="SSF54373">
    <property type="entry name" value="FAD-linked reductases, C-terminal domain"/>
    <property type="match status" value="1"/>
</dbReference>
<feature type="domain" description="FAD dependent oxidoreductase" evidence="2">
    <location>
        <begin position="5"/>
        <end position="399"/>
    </location>
</feature>
<dbReference type="GO" id="GO:0016491">
    <property type="term" value="F:oxidoreductase activity"/>
    <property type="evidence" value="ECO:0007669"/>
    <property type="project" value="UniProtKB-KW"/>
</dbReference>
<keyword evidence="1" id="KW-0560">Oxidoreductase</keyword>